<evidence type="ECO:0000256" key="7">
    <source>
        <dbReference type="ARBA" id="ARBA00022833"/>
    </source>
</evidence>
<dbReference type="SUPFAM" id="SSF57756">
    <property type="entry name" value="Retrovirus zinc finger-like domains"/>
    <property type="match status" value="1"/>
</dbReference>
<feature type="domain" description="RING-type" evidence="12">
    <location>
        <begin position="375"/>
        <end position="413"/>
    </location>
</feature>
<dbReference type="CDD" id="cd22663">
    <property type="entry name" value="FHA_RNF8"/>
    <property type="match status" value="1"/>
</dbReference>
<keyword evidence="3" id="KW-0808">Transferase</keyword>
<dbReference type="SMART" id="SM00240">
    <property type="entry name" value="FHA"/>
    <property type="match status" value="1"/>
</dbReference>
<evidence type="ECO:0000259" key="11">
    <source>
        <dbReference type="PROSITE" id="PS50006"/>
    </source>
</evidence>
<dbReference type="Proteomes" id="UP001497497">
    <property type="component" value="Unassembled WGS sequence"/>
</dbReference>
<feature type="compositionally biased region" description="Basic and acidic residues" evidence="10">
    <location>
        <begin position="153"/>
        <end position="163"/>
    </location>
</feature>
<dbReference type="SMART" id="SM00343">
    <property type="entry name" value="ZnF_C2HC"/>
    <property type="match status" value="1"/>
</dbReference>
<keyword evidence="7" id="KW-0862">Zinc</keyword>
<dbReference type="GO" id="GO:0000151">
    <property type="term" value="C:ubiquitin ligase complex"/>
    <property type="evidence" value="ECO:0007669"/>
    <property type="project" value="TreeGrafter"/>
</dbReference>
<gene>
    <name evidence="14" type="ORF">GSLYS_00002580001</name>
</gene>
<keyword evidence="15" id="KW-1185">Reference proteome</keyword>
<evidence type="ECO:0000256" key="5">
    <source>
        <dbReference type="ARBA" id="ARBA00022771"/>
    </source>
</evidence>
<dbReference type="InterPro" id="IPR036875">
    <property type="entry name" value="Znf_CCHC_sf"/>
</dbReference>
<dbReference type="InterPro" id="IPR013083">
    <property type="entry name" value="Znf_RING/FYVE/PHD"/>
</dbReference>
<dbReference type="PANTHER" id="PTHR15067">
    <property type="entry name" value="E3 UBIQUITIN-PROTEIN LIGASE RNF8"/>
    <property type="match status" value="1"/>
</dbReference>
<evidence type="ECO:0000313" key="14">
    <source>
        <dbReference type="EMBL" id="CAL1528410.1"/>
    </source>
</evidence>
<proteinExistence type="inferred from homology"/>
<feature type="domain" description="CCHC-type" evidence="13">
    <location>
        <begin position="617"/>
        <end position="633"/>
    </location>
</feature>
<dbReference type="EMBL" id="CAXITT010000032">
    <property type="protein sequence ID" value="CAL1528410.1"/>
    <property type="molecule type" value="Genomic_DNA"/>
</dbReference>
<comment type="caution">
    <text evidence="14">The sequence shown here is derived from an EMBL/GenBank/DDBJ whole genome shotgun (WGS) entry which is preliminary data.</text>
</comment>
<dbReference type="GO" id="GO:0006302">
    <property type="term" value="P:double-strand break repair"/>
    <property type="evidence" value="ECO:0007669"/>
    <property type="project" value="TreeGrafter"/>
</dbReference>
<feature type="coiled-coil region" evidence="9">
    <location>
        <begin position="167"/>
        <end position="346"/>
    </location>
</feature>
<keyword evidence="6" id="KW-0833">Ubl conjugation pathway</keyword>
<dbReference type="CDD" id="cd16535">
    <property type="entry name" value="RING-HC_RNF8"/>
    <property type="match status" value="1"/>
</dbReference>
<keyword evidence="9" id="KW-0175">Coiled coil</keyword>
<organism evidence="14 15">
    <name type="scientific">Lymnaea stagnalis</name>
    <name type="common">Great pond snail</name>
    <name type="synonym">Helix stagnalis</name>
    <dbReference type="NCBI Taxonomy" id="6523"/>
    <lineage>
        <taxon>Eukaryota</taxon>
        <taxon>Metazoa</taxon>
        <taxon>Spiralia</taxon>
        <taxon>Lophotrochozoa</taxon>
        <taxon>Mollusca</taxon>
        <taxon>Gastropoda</taxon>
        <taxon>Heterobranchia</taxon>
        <taxon>Euthyneura</taxon>
        <taxon>Panpulmonata</taxon>
        <taxon>Hygrophila</taxon>
        <taxon>Lymnaeoidea</taxon>
        <taxon>Lymnaeidae</taxon>
        <taxon>Lymnaea</taxon>
    </lineage>
</organism>
<dbReference type="GO" id="GO:0003676">
    <property type="term" value="F:nucleic acid binding"/>
    <property type="evidence" value="ECO:0007669"/>
    <property type="project" value="InterPro"/>
</dbReference>
<dbReference type="PROSITE" id="PS50089">
    <property type="entry name" value="ZF_RING_2"/>
    <property type="match status" value="1"/>
</dbReference>
<dbReference type="GO" id="GO:0070936">
    <property type="term" value="P:protein K48-linked ubiquitination"/>
    <property type="evidence" value="ECO:0007669"/>
    <property type="project" value="TreeGrafter"/>
</dbReference>
<evidence type="ECO:0000256" key="4">
    <source>
        <dbReference type="ARBA" id="ARBA00022723"/>
    </source>
</evidence>
<dbReference type="PROSITE" id="PS50158">
    <property type="entry name" value="ZF_CCHC"/>
    <property type="match status" value="1"/>
</dbReference>
<keyword evidence="4" id="KW-0479">Metal-binding</keyword>
<feature type="region of interest" description="Disordered" evidence="10">
    <location>
        <begin position="127"/>
        <end position="164"/>
    </location>
</feature>
<dbReference type="SMART" id="SM00184">
    <property type="entry name" value="RING"/>
    <property type="match status" value="1"/>
</dbReference>
<feature type="compositionally biased region" description="Basic residues" evidence="10">
    <location>
        <begin position="480"/>
        <end position="496"/>
    </location>
</feature>
<dbReference type="GO" id="GO:0008270">
    <property type="term" value="F:zinc ion binding"/>
    <property type="evidence" value="ECO:0007669"/>
    <property type="project" value="UniProtKB-KW"/>
</dbReference>
<feature type="compositionally biased region" description="Basic and acidic residues" evidence="10">
    <location>
        <begin position="127"/>
        <end position="136"/>
    </location>
</feature>
<dbReference type="PANTHER" id="PTHR15067:SF4">
    <property type="entry name" value="E3 UBIQUITIN-PROTEIN LIGASE RNF8"/>
    <property type="match status" value="1"/>
</dbReference>
<dbReference type="Gene3D" id="3.30.40.10">
    <property type="entry name" value="Zinc/RING finger domain, C3HC4 (zinc finger)"/>
    <property type="match status" value="1"/>
</dbReference>
<dbReference type="SUPFAM" id="SSF57850">
    <property type="entry name" value="RING/U-box"/>
    <property type="match status" value="1"/>
</dbReference>
<evidence type="ECO:0000256" key="1">
    <source>
        <dbReference type="ARBA" id="ARBA00005797"/>
    </source>
</evidence>
<dbReference type="GO" id="GO:0005829">
    <property type="term" value="C:cytosol"/>
    <property type="evidence" value="ECO:0007669"/>
    <property type="project" value="TreeGrafter"/>
</dbReference>
<evidence type="ECO:0000256" key="6">
    <source>
        <dbReference type="ARBA" id="ARBA00022786"/>
    </source>
</evidence>
<reference evidence="14 15" key="1">
    <citation type="submission" date="2024-04" db="EMBL/GenBank/DDBJ databases">
        <authorList>
            <consortium name="Genoscope - CEA"/>
            <person name="William W."/>
        </authorList>
    </citation>
    <scope>NUCLEOTIDE SEQUENCE [LARGE SCALE GENOMIC DNA]</scope>
</reference>
<dbReference type="SUPFAM" id="SSF49879">
    <property type="entry name" value="SMAD/FHA domain"/>
    <property type="match status" value="1"/>
</dbReference>
<evidence type="ECO:0000313" key="15">
    <source>
        <dbReference type="Proteomes" id="UP001497497"/>
    </source>
</evidence>
<evidence type="ECO:0000259" key="13">
    <source>
        <dbReference type="PROSITE" id="PS50158"/>
    </source>
</evidence>
<comment type="similarity">
    <text evidence="1">Belongs to the CHFR family.</text>
</comment>
<name>A0AAV2H445_LYMST</name>
<dbReference type="GO" id="GO:0035861">
    <property type="term" value="C:site of double-strand break"/>
    <property type="evidence" value="ECO:0007669"/>
    <property type="project" value="TreeGrafter"/>
</dbReference>
<dbReference type="Gene3D" id="2.60.200.20">
    <property type="match status" value="1"/>
</dbReference>
<evidence type="ECO:0000256" key="9">
    <source>
        <dbReference type="SAM" id="Coils"/>
    </source>
</evidence>
<dbReference type="PROSITE" id="PS50006">
    <property type="entry name" value="FHA_DOMAIN"/>
    <property type="match status" value="1"/>
</dbReference>
<dbReference type="GO" id="GO:0061630">
    <property type="term" value="F:ubiquitin protein ligase activity"/>
    <property type="evidence" value="ECO:0007669"/>
    <property type="project" value="TreeGrafter"/>
</dbReference>
<sequence length="633" mass="72319">MTESCPCLVRIGENVKKYRIFKLERDQVTIGRSGDVTYSILSNMISRCHTTIKRQADGTWTIIDNKSLNGVYVNKQALDPNIPHALKEGDLVQLGVSTAPEKPAEFVYKFYSSLKIRMEKKRNKRMKYDPSLDKDTLNAGESSDEDREKKRKAACERLQDGARDLPNNDLRKIIEESQQLQAEKEKEYLSRLAEMERLLKEKEEMQQKVQEQLERERQEKEHQAQEVKELKLKEQAIFQEMQYKQELLEKEKEELKIKMQEELEANLREREAALLAQLAVQKESVLNEKKQIEESLQIEMAKVLQEKNKELEHQLLDQKEKLEKVLEKKEMEQKLLESQLYETKEESATAKLQALKAREEVLSNFVDLMELELQCSICNELFIKATSLNCAHVFCKLCIGQWMKVKKECPNCRMAITSQMQAIALDSYIDKMVEQLSEELKMRRKELIQQRKDEQDKFDGFTAGPSNSISFGGAPVARGGRGRTRGAGRAPRRGRNRTQAQTAALTTTVAPTPIPPIMAGRAPRRGRNRTLAQTAALTTTVSPTPIPPIMTAAAATVENPIELSDDSESETSNSSDFPYDFVRGVHHDDDIDLEDMEMTDSDSLEGDPRVYYGGYGRCYNCGLRGHWANGCPN</sequence>
<dbReference type="GO" id="GO:0005634">
    <property type="term" value="C:nucleus"/>
    <property type="evidence" value="ECO:0007669"/>
    <property type="project" value="TreeGrafter"/>
</dbReference>
<dbReference type="AlphaFoldDB" id="A0AAV2H445"/>
<dbReference type="InterPro" id="IPR017907">
    <property type="entry name" value="Znf_RING_CS"/>
</dbReference>
<feature type="region of interest" description="Disordered" evidence="10">
    <location>
        <begin position="469"/>
        <end position="503"/>
    </location>
</feature>
<protein>
    <recommendedName>
        <fullName evidence="2">E3 ubiquitin-protein ligase CHFR</fullName>
    </recommendedName>
</protein>
<evidence type="ECO:0000256" key="10">
    <source>
        <dbReference type="SAM" id="MobiDB-lite"/>
    </source>
</evidence>
<dbReference type="Pfam" id="PF13923">
    <property type="entry name" value="zf-C3HC4_2"/>
    <property type="match status" value="1"/>
</dbReference>
<dbReference type="InterPro" id="IPR000253">
    <property type="entry name" value="FHA_dom"/>
</dbReference>
<keyword evidence="5 8" id="KW-0863">Zinc-finger</keyword>
<feature type="domain" description="FHA" evidence="11">
    <location>
        <begin position="28"/>
        <end position="78"/>
    </location>
</feature>
<accession>A0AAV2H445</accession>
<dbReference type="GO" id="GO:0006511">
    <property type="term" value="P:ubiquitin-dependent protein catabolic process"/>
    <property type="evidence" value="ECO:0007669"/>
    <property type="project" value="TreeGrafter"/>
</dbReference>
<dbReference type="GO" id="GO:0042393">
    <property type="term" value="F:histone binding"/>
    <property type="evidence" value="ECO:0007669"/>
    <property type="project" value="TreeGrafter"/>
</dbReference>
<evidence type="ECO:0000256" key="3">
    <source>
        <dbReference type="ARBA" id="ARBA00022679"/>
    </source>
</evidence>
<dbReference type="InterPro" id="IPR008984">
    <property type="entry name" value="SMAD_FHA_dom_sf"/>
</dbReference>
<dbReference type="InterPro" id="IPR001841">
    <property type="entry name" value="Znf_RING"/>
</dbReference>
<evidence type="ECO:0000259" key="12">
    <source>
        <dbReference type="PROSITE" id="PS50089"/>
    </source>
</evidence>
<dbReference type="InterPro" id="IPR001878">
    <property type="entry name" value="Znf_CCHC"/>
</dbReference>
<dbReference type="Pfam" id="PF00498">
    <property type="entry name" value="FHA"/>
    <property type="match status" value="1"/>
</dbReference>
<evidence type="ECO:0000256" key="8">
    <source>
        <dbReference type="PROSITE-ProRule" id="PRU00047"/>
    </source>
</evidence>
<evidence type="ECO:0000256" key="2">
    <source>
        <dbReference type="ARBA" id="ARBA00017908"/>
    </source>
</evidence>
<dbReference type="PROSITE" id="PS00518">
    <property type="entry name" value="ZF_RING_1"/>
    <property type="match status" value="1"/>
</dbReference>